<evidence type="ECO:0000256" key="1">
    <source>
        <dbReference type="ARBA" id="ARBA00022801"/>
    </source>
</evidence>
<evidence type="ECO:0000313" key="3">
    <source>
        <dbReference type="EMBL" id="PKW19478.1"/>
    </source>
</evidence>
<proteinExistence type="inferred from homology"/>
<dbReference type="EMBL" id="PJNB01000001">
    <property type="protein sequence ID" value="PKW19478.1"/>
    <property type="molecule type" value="Genomic_DNA"/>
</dbReference>
<comment type="caution">
    <text evidence="3">The sequence shown here is derived from an EMBL/GenBank/DDBJ whole genome shotgun (WGS) entry which is preliminary data.</text>
</comment>
<keyword evidence="4" id="KW-1185">Reference proteome</keyword>
<feature type="short sequence motif" description="HXTX 1" evidence="2">
    <location>
        <begin position="65"/>
        <end position="68"/>
    </location>
</feature>
<evidence type="ECO:0000313" key="4">
    <source>
        <dbReference type="Proteomes" id="UP000233786"/>
    </source>
</evidence>
<keyword evidence="3" id="KW-0436">Ligase</keyword>
<sequence length="206" mass="22752">MEIGGSISIEIARTLGSMRLFTALWPSEEAVRHLASTVGRLRPDRVAEATAGLRKFRFTPSQRWHLTLRFHGDDADQQHVIERLDHRVARLLEADPAPPQLRLAGAGTFRGVLWIGVEPGTDSDDAALRGLVRAAGGDPRGYTAHLTIARWAAGRADRELLPGLLAGYAGPWWQSRELAVVRSDLREGGREYRTVHRVALTRETPG</sequence>
<dbReference type="HAMAP" id="MF_01940">
    <property type="entry name" value="RNA_CPDase"/>
    <property type="match status" value="1"/>
</dbReference>
<dbReference type="STRING" id="994479.GCA_000194155_00516"/>
<accession>A0A2N3Y986</accession>
<dbReference type="Gene3D" id="3.90.1140.10">
    <property type="entry name" value="Cyclic phosphodiesterase"/>
    <property type="match status" value="1"/>
</dbReference>
<feature type="active site" description="Proton donor" evidence="2">
    <location>
        <position position="65"/>
    </location>
</feature>
<dbReference type="AlphaFoldDB" id="A0A2N3Y986"/>
<dbReference type="SUPFAM" id="SSF55144">
    <property type="entry name" value="LigT-like"/>
    <property type="match status" value="1"/>
</dbReference>
<dbReference type="GO" id="GO:0008664">
    <property type="term" value="F:RNA 2',3'-cyclic 3'-phosphodiesterase activity"/>
    <property type="evidence" value="ECO:0007669"/>
    <property type="project" value="UniProtKB-EC"/>
</dbReference>
<dbReference type="Pfam" id="PF13563">
    <property type="entry name" value="2_5_RNA_ligase2"/>
    <property type="match status" value="1"/>
</dbReference>
<dbReference type="PANTHER" id="PTHR35561:SF1">
    <property type="entry name" value="RNA 2',3'-CYCLIC PHOSPHODIESTERASE"/>
    <property type="match status" value="1"/>
</dbReference>
<comment type="similarity">
    <text evidence="2">Belongs to the 2H phosphoesterase superfamily. ThpR family.</text>
</comment>
<name>A0A2N3Y986_SACSN</name>
<dbReference type="InterPro" id="IPR004175">
    <property type="entry name" value="RNA_CPDase"/>
</dbReference>
<feature type="short sequence motif" description="HXTX 2" evidence="2">
    <location>
        <begin position="145"/>
        <end position="148"/>
    </location>
</feature>
<comment type="catalytic activity">
    <reaction evidence="2">
        <text>a 3'-end 2',3'-cyclophospho-ribonucleotide-RNA + H2O = a 3'-end 2'-phospho-ribonucleotide-RNA + H(+)</text>
        <dbReference type="Rhea" id="RHEA:11828"/>
        <dbReference type="Rhea" id="RHEA-COMP:10464"/>
        <dbReference type="Rhea" id="RHEA-COMP:17353"/>
        <dbReference type="ChEBI" id="CHEBI:15377"/>
        <dbReference type="ChEBI" id="CHEBI:15378"/>
        <dbReference type="ChEBI" id="CHEBI:83064"/>
        <dbReference type="ChEBI" id="CHEBI:173113"/>
        <dbReference type="EC" id="3.1.4.58"/>
    </reaction>
</comment>
<evidence type="ECO:0000256" key="2">
    <source>
        <dbReference type="HAMAP-Rule" id="MF_01940"/>
    </source>
</evidence>
<comment type="function">
    <text evidence="2">Hydrolyzes RNA 2',3'-cyclic phosphodiester to an RNA 2'-phosphomonoester.</text>
</comment>
<keyword evidence="1 2" id="KW-0378">Hydrolase</keyword>
<gene>
    <name evidence="3" type="ORF">A8926_7647</name>
</gene>
<reference evidence="3" key="1">
    <citation type="submission" date="2017-12" db="EMBL/GenBank/DDBJ databases">
        <title>Sequencing the genomes of 1000 Actinobacteria strains.</title>
        <authorList>
            <person name="Klenk H.-P."/>
        </authorList>
    </citation>
    <scope>NUCLEOTIDE SEQUENCE [LARGE SCALE GENOMIC DNA]</scope>
    <source>
        <strain evidence="3">DSM 44228</strain>
    </source>
</reference>
<dbReference type="PANTHER" id="PTHR35561">
    <property type="entry name" value="RNA 2',3'-CYCLIC PHOSPHODIESTERASE"/>
    <property type="match status" value="1"/>
</dbReference>
<dbReference type="InterPro" id="IPR009097">
    <property type="entry name" value="Cyclic_Pdiesterase"/>
</dbReference>
<dbReference type="Proteomes" id="UP000233786">
    <property type="component" value="Unassembled WGS sequence"/>
</dbReference>
<dbReference type="NCBIfam" id="TIGR02258">
    <property type="entry name" value="2_5_ligase"/>
    <property type="match status" value="1"/>
</dbReference>
<protein>
    <recommendedName>
        <fullName evidence="2">RNA 2',3'-cyclic phosphodiesterase</fullName>
        <shortName evidence="2">RNA 2',3'-CPDase</shortName>
        <ecNumber evidence="2">3.1.4.58</ecNumber>
    </recommendedName>
</protein>
<dbReference type="GO" id="GO:0016874">
    <property type="term" value="F:ligase activity"/>
    <property type="evidence" value="ECO:0007669"/>
    <property type="project" value="UniProtKB-KW"/>
</dbReference>
<feature type="active site" description="Proton acceptor" evidence="2">
    <location>
        <position position="145"/>
    </location>
</feature>
<organism evidence="3 4">
    <name type="scientific">Saccharopolyspora spinosa</name>
    <dbReference type="NCBI Taxonomy" id="60894"/>
    <lineage>
        <taxon>Bacteria</taxon>
        <taxon>Bacillati</taxon>
        <taxon>Actinomycetota</taxon>
        <taxon>Actinomycetes</taxon>
        <taxon>Pseudonocardiales</taxon>
        <taxon>Pseudonocardiaceae</taxon>
        <taxon>Saccharopolyspora</taxon>
    </lineage>
</organism>
<dbReference type="GO" id="GO:0004113">
    <property type="term" value="F:2',3'-cyclic-nucleotide 3'-phosphodiesterase activity"/>
    <property type="evidence" value="ECO:0007669"/>
    <property type="project" value="InterPro"/>
</dbReference>
<dbReference type="EC" id="3.1.4.58" evidence="2"/>